<organism evidence="13">
    <name type="scientific">Myzus persicae</name>
    <name type="common">Green peach aphid</name>
    <name type="synonym">Aphis persicae</name>
    <dbReference type="NCBI Taxonomy" id="13164"/>
    <lineage>
        <taxon>Eukaryota</taxon>
        <taxon>Metazoa</taxon>
        <taxon>Ecdysozoa</taxon>
        <taxon>Arthropoda</taxon>
        <taxon>Hexapoda</taxon>
        <taxon>Insecta</taxon>
        <taxon>Pterygota</taxon>
        <taxon>Neoptera</taxon>
        <taxon>Paraneoptera</taxon>
        <taxon>Hemiptera</taxon>
        <taxon>Sternorrhyncha</taxon>
        <taxon>Aphidomorpha</taxon>
        <taxon>Aphidoidea</taxon>
        <taxon>Aphididae</taxon>
        <taxon>Macrosiphini</taxon>
        <taxon>Myzus</taxon>
    </lineage>
</organism>
<dbReference type="PANTHER" id="PTHR48043:SF159">
    <property type="entry name" value="EG:EG0003.4 PROTEIN-RELATED"/>
    <property type="match status" value="1"/>
</dbReference>
<keyword evidence="3 11" id="KW-0328">Glycosyltransferase</keyword>
<dbReference type="InterPro" id="IPR035595">
    <property type="entry name" value="UDP_glycos_trans_CS"/>
</dbReference>
<comment type="subcellular location">
    <subcellularLocation>
        <location evidence="10">Endomembrane system</location>
        <topology evidence="10">Single-pass type I membrane protein</topology>
    </subcellularLocation>
    <subcellularLocation>
        <location evidence="1">Endoplasmic reticulum</location>
    </subcellularLocation>
    <subcellularLocation>
        <location evidence="12">Membrane</location>
        <topology evidence="12">Single-pass membrane protein</topology>
    </subcellularLocation>
</comment>
<feature type="transmembrane region" description="Helical" evidence="12">
    <location>
        <begin position="477"/>
        <end position="501"/>
    </location>
</feature>
<dbReference type="SUPFAM" id="SSF53756">
    <property type="entry name" value="UDP-Glycosyltransferase/glycogen phosphorylase"/>
    <property type="match status" value="1"/>
</dbReference>
<comment type="similarity">
    <text evidence="2 11">Belongs to the UDP-glycosyltransferase family.</text>
</comment>
<proteinExistence type="evidence at transcript level"/>
<evidence type="ECO:0000256" key="5">
    <source>
        <dbReference type="ARBA" id="ARBA00022692"/>
    </source>
</evidence>
<evidence type="ECO:0000313" key="13">
    <source>
        <dbReference type="EMBL" id="ATN96044.1"/>
    </source>
</evidence>
<dbReference type="OrthoDB" id="5835829at2759"/>
<evidence type="ECO:0000256" key="2">
    <source>
        <dbReference type="ARBA" id="ARBA00009995"/>
    </source>
</evidence>
<dbReference type="InterPro" id="IPR002213">
    <property type="entry name" value="UDP_glucos_trans"/>
</dbReference>
<accession>A0A2D1GSJ1</accession>
<dbReference type="PROSITE" id="PS00375">
    <property type="entry name" value="UDPGT"/>
    <property type="match status" value="1"/>
</dbReference>
<dbReference type="CDD" id="cd03784">
    <property type="entry name" value="GT1_Gtf-like"/>
    <property type="match status" value="1"/>
</dbReference>
<dbReference type="PANTHER" id="PTHR48043">
    <property type="entry name" value="EG:EG0003.4 PROTEIN-RELATED"/>
    <property type="match status" value="1"/>
</dbReference>
<dbReference type="EC" id="2.4.1.17" evidence="12"/>
<dbReference type="Gene3D" id="3.40.50.2000">
    <property type="entry name" value="Glycogen Phosphorylase B"/>
    <property type="match status" value="2"/>
</dbReference>
<keyword evidence="6" id="KW-0256">Endoplasmic reticulum</keyword>
<evidence type="ECO:0000256" key="8">
    <source>
        <dbReference type="ARBA" id="ARBA00023136"/>
    </source>
</evidence>
<protein>
    <recommendedName>
        <fullName evidence="12">UDP-glucuronosyltransferase</fullName>
        <ecNumber evidence="12">2.4.1.17</ecNumber>
    </recommendedName>
</protein>
<feature type="chain" id="PRO_5013421449" description="UDP-glucuronosyltransferase" evidence="12">
    <location>
        <begin position="23"/>
        <end position="512"/>
    </location>
</feature>
<dbReference type="GO" id="GO:0015020">
    <property type="term" value="F:glucuronosyltransferase activity"/>
    <property type="evidence" value="ECO:0007669"/>
    <property type="project" value="UniProtKB-EC"/>
</dbReference>
<evidence type="ECO:0000256" key="7">
    <source>
        <dbReference type="ARBA" id="ARBA00022989"/>
    </source>
</evidence>
<dbReference type="InterPro" id="IPR050271">
    <property type="entry name" value="UDP-glycosyltransferase"/>
</dbReference>
<keyword evidence="4 11" id="KW-0808">Transferase</keyword>
<evidence type="ECO:0000256" key="9">
    <source>
        <dbReference type="ARBA" id="ARBA00023180"/>
    </source>
</evidence>
<feature type="signal peptide" evidence="12">
    <location>
        <begin position="1"/>
        <end position="22"/>
    </location>
</feature>
<evidence type="ECO:0000256" key="10">
    <source>
        <dbReference type="ARBA" id="ARBA00046288"/>
    </source>
</evidence>
<evidence type="ECO:0000256" key="12">
    <source>
        <dbReference type="RuleBase" id="RU362059"/>
    </source>
</evidence>
<dbReference type="FunFam" id="3.40.50.2000:FF:000050">
    <property type="entry name" value="UDP-glucuronosyltransferase"/>
    <property type="match status" value="1"/>
</dbReference>
<keyword evidence="9" id="KW-0325">Glycoprotein</keyword>
<evidence type="ECO:0000256" key="11">
    <source>
        <dbReference type="RuleBase" id="RU003718"/>
    </source>
</evidence>
<dbReference type="EMBL" id="MF471438">
    <property type="protein sequence ID" value="ATN96044.1"/>
    <property type="molecule type" value="mRNA"/>
</dbReference>
<dbReference type="GO" id="GO:0005783">
    <property type="term" value="C:endoplasmic reticulum"/>
    <property type="evidence" value="ECO:0007669"/>
    <property type="project" value="UniProtKB-SubCell"/>
</dbReference>
<name>A0A2D1GSJ1_MYZPE</name>
<evidence type="ECO:0000256" key="1">
    <source>
        <dbReference type="ARBA" id="ARBA00004240"/>
    </source>
</evidence>
<evidence type="ECO:0000256" key="4">
    <source>
        <dbReference type="ARBA" id="ARBA00022679"/>
    </source>
</evidence>
<evidence type="ECO:0000256" key="3">
    <source>
        <dbReference type="ARBA" id="ARBA00022676"/>
    </source>
</evidence>
<dbReference type="Pfam" id="PF00201">
    <property type="entry name" value="UDPGT"/>
    <property type="match status" value="1"/>
</dbReference>
<sequence length="512" mass="57744">MLPSMFFCSVLCIAACTIVTRAANILVFMPLPMKSHFRGFQPLFEELAHRGHNVTVASSFPLDRPLVNYTDVGPFVNKGRLRNVMELVHMNFVTSVQLKWDLGIRMSDSVMSHENMKNFVQSSSNSFDLVIIETFCQEYTVAMGHKYNAPVINLSPAMPWVSVSKWLDVPATYSYIPDMCLQSTGDMGFIERLKNTISGLMQSYADNFVYFPKMKETMDTYITYDGWESRPPLEQMLKNVSLTLVNSNYYAIGVARPYLPGIVEVGGMHIKPPNPLPENLQTFLDAADEGAIFFSFGSIINLNDLPNEKLEIVLSVIQKLKQKVIIKWTPNDGVKLSENIMTGSWFPQNDILAHPNVKLFITHGGLHSIEETISNAIPVVGIPFFADQYLNMKIAEEKGYGKLVNFFEMTEESFGNAVKELLSNVMYKETAKVQSQVFKDQPMKPLDLAVYWVEYVIRNGGAEHLISGSIELNDAQYFLLDISLILFVLIGLIIWLCYLVVAKAISKKLNTD</sequence>
<reference evidence="13" key="1">
    <citation type="submission" date="2017-07" db="EMBL/GenBank/DDBJ databases">
        <authorList>
            <person name="Sun Z.S."/>
            <person name="Albrecht U."/>
            <person name="Echele G."/>
            <person name="Lee C.C."/>
        </authorList>
    </citation>
    <scope>NUCLEOTIDE SEQUENCE</scope>
</reference>
<dbReference type="AlphaFoldDB" id="A0A2D1GSJ1"/>
<evidence type="ECO:0000256" key="6">
    <source>
        <dbReference type="ARBA" id="ARBA00022824"/>
    </source>
</evidence>
<keyword evidence="7 12" id="KW-1133">Transmembrane helix</keyword>
<dbReference type="GO" id="GO:0016020">
    <property type="term" value="C:membrane"/>
    <property type="evidence" value="ECO:0007669"/>
    <property type="project" value="UniProtKB-SubCell"/>
</dbReference>
<keyword evidence="5 12" id="KW-0812">Transmembrane</keyword>
<keyword evidence="8 12" id="KW-0472">Membrane</keyword>
<keyword evidence="12" id="KW-0732">Signal</keyword>
<comment type="catalytic activity">
    <reaction evidence="12">
        <text>glucuronate acceptor + UDP-alpha-D-glucuronate = acceptor beta-D-glucuronoside + UDP + H(+)</text>
        <dbReference type="Rhea" id="RHEA:21032"/>
        <dbReference type="ChEBI" id="CHEBI:15378"/>
        <dbReference type="ChEBI" id="CHEBI:58052"/>
        <dbReference type="ChEBI" id="CHEBI:58223"/>
        <dbReference type="ChEBI" id="CHEBI:132367"/>
        <dbReference type="ChEBI" id="CHEBI:132368"/>
        <dbReference type="EC" id="2.4.1.17"/>
    </reaction>
</comment>